<evidence type="ECO:0000256" key="2">
    <source>
        <dbReference type="ARBA" id="ARBA00007511"/>
    </source>
</evidence>
<keyword evidence="4 7" id="KW-1133">Transmembrane helix</keyword>
<gene>
    <name evidence="8" type="ORF">GCM10025883_41660</name>
</gene>
<evidence type="ECO:0000256" key="1">
    <source>
        <dbReference type="ARBA" id="ARBA00004141"/>
    </source>
</evidence>
<comment type="similarity">
    <text evidence="2">Belongs to the TerC family.</text>
</comment>
<feature type="transmembrane region" description="Helical" evidence="7">
    <location>
        <begin position="298"/>
        <end position="318"/>
    </location>
</feature>
<reference evidence="9" key="1">
    <citation type="journal article" date="2019" name="Int. J. Syst. Evol. Microbiol.">
        <title>The Global Catalogue of Microorganisms (GCM) 10K type strain sequencing project: providing services to taxonomists for standard genome sequencing and annotation.</title>
        <authorList>
            <consortium name="The Broad Institute Genomics Platform"/>
            <consortium name="The Broad Institute Genome Sequencing Center for Infectious Disease"/>
            <person name="Wu L."/>
            <person name="Ma J."/>
        </authorList>
    </citation>
    <scope>NUCLEOTIDE SEQUENCE [LARGE SCALE GENOMIC DNA]</scope>
    <source>
        <strain evidence="9">NBRC 113072</strain>
    </source>
</reference>
<protein>
    <submittedName>
        <fullName evidence="8">Tellurium resistance protein</fullName>
    </submittedName>
</protein>
<dbReference type="InterPro" id="IPR022369">
    <property type="entry name" value="Integral_membrane_TerC_rswitch"/>
</dbReference>
<evidence type="ECO:0000313" key="8">
    <source>
        <dbReference type="EMBL" id="GMA42121.1"/>
    </source>
</evidence>
<organism evidence="8 9">
    <name type="scientific">Mobilicoccus caccae</name>
    <dbReference type="NCBI Taxonomy" id="1859295"/>
    <lineage>
        <taxon>Bacteria</taxon>
        <taxon>Bacillati</taxon>
        <taxon>Actinomycetota</taxon>
        <taxon>Actinomycetes</taxon>
        <taxon>Micrococcales</taxon>
        <taxon>Dermatophilaceae</taxon>
        <taxon>Mobilicoccus</taxon>
    </lineage>
</organism>
<evidence type="ECO:0000256" key="7">
    <source>
        <dbReference type="SAM" id="Phobius"/>
    </source>
</evidence>
<feature type="transmembrane region" description="Helical" evidence="7">
    <location>
        <begin position="104"/>
        <end position="126"/>
    </location>
</feature>
<feature type="compositionally biased region" description="Basic and acidic residues" evidence="6">
    <location>
        <begin position="433"/>
        <end position="465"/>
    </location>
</feature>
<keyword evidence="5 7" id="KW-0472">Membrane</keyword>
<feature type="transmembrane region" description="Helical" evidence="7">
    <location>
        <begin position="254"/>
        <end position="278"/>
    </location>
</feature>
<accession>A0ABQ6IYH0</accession>
<dbReference type="Proteomes" id="UP001157126">
    <property type="component" value="Unassembled WGS sequence"/>
</dbReference>
<proteinExistence type="inferred from homology"/>
<feature type="compositionally biased region" description="Low complexity" evidence="6">
    <location>
        <begin position="467"/>
        <end position="479"/>
    </location>
</feature>
<evidence type="ECO:0000256" key="4">
    <source>
        <dbReference type="ARBA" id="ARBA00022989"/>
    </source>
</evidence>
<evidence type="ECO:0000256" key="5">
    <source>
        <dbReference type="ARBA" id="ARBA00023136"/>
    </source>
</evidence>
<dbReference type="PANTHER" id="PTHR30238:SF0">
    <property type="entry name" value="THYLAKOID MEMBRANE PROTEIN TERC, CHLOROPLASTIC"/>
    <property type="match status" value="1"/>
</dbReference>
<comment type="caution">
    <text evidence="8">The sequence shown here is derived from an EMBL/GenBank/DDBJ whole genome shotgun (WGS) entry which is preliminary data.</text>
</comment>
<dbReference type="RefSeq" id="WP_431310559.1">
    <property type="nucleotide sequence ID" value="NZ_BSUO01000001.1"/>
</dbReference>
<name>A0ABQ6IYH0_9MICO</name>
<feature type="region of interest" description="Disordered" evidence="6">
    <location>
        <begin position="418"/>
        <end position="479"/>
    </location>
</feature>
<evidence type="ECO:0000313" key="9">
    <source>
        <dbReference type="Proteomes" id="UP001157126"/>
    </source>
</evidence>
<sequence length="479" mass="53663">MTEVSTTVWIATIVAIAGLLLFDYIFHVRKAHVPTLREAAVWSAFYVGIALVFGVGVWLFGGSTMGTEYFAGYITEKALSVDNLFVFLIIMSSFRVPRAYQQKVLLFGIVFALFARTGFIFLGAALINQFAWIFYLFGLILIYTAGNLLKEESSDEDDHGADNFVIRLARRFFHTSEDYDGDKLFTHENGKRVMTPMLLVMIAIGGTDILFALDSIPAIFGLTQNVFIVFTATAFSLMGLRQLYFLIDGLLDRLIYLSYGLSAILAFIGVKLILHALHENNLPFINDGEPVPVIEIETNISLTVIVGVLVVTVLASLFSRKGKAQTLINNTRRHVDQYLDLGYEADPAERERNYLRLLTEEAQLAKVEPKFRPLVRDEVGLHRKLQEAHRQHDGYLAENPQLRAQAERRIAEHKHEIDRDLAEAGAQPGDIPRPSDEEMRKAEAEDRAPTSQPSERESGDIRPDDAGPPATDPDSGTRR</sequence>
<feature type="transmembrane region" description="Helical" evidence="7">
    <location>
        <begin position="80"/>
        <end position="97"/>
    </location>
</feature>
<dbReference type="NCBIfam" id="TIGR03718">
    <property type="entry name" value="R_switched_Alx"/>
    <property type="match status" value="1"/>
</dbReference>
<keyword evidence="9" id="KW-1185">Reference proteome</keyword>
<dbReference type="PANTHER" id="PTHR30238">
    <property type="entry name" value="MEMBRANE BOUND PREDICTED REDOX MODULATOR"/>
    <property type="match status" value="1"/>
</dbReference>
<evidence type="ECO:0000256" key="6">
    <source>
        <dbReference type="SAM" id="MobiDB-lite"/>
    </source>
</evidence>
<feature type="transmembrane region" description="Helical" evidence="7">
    <location>
        <begin position="39"/>
        <end position="60"/>
    </location>
</feature>
<dbReference type="EMBL" id="BSUO01000001">
    <property type="protein sequence ID" value="GMA42121.1"/>
    <property type="molecule type" value="Genomic_DNA"/>
</dbReference>
<dbReference type="InterPro" id="IPR005496">
    <property type="entry name" value="Integral_membrane_TerC"/>
</dbReference>
<evidence type="ECO:0000256" key="3">
    <source>
        <dbReference type="ARBA" id="ARBA00022692"/>
    </source>
</evidence>
<feature type="transmembrane region" description="Helical" evidence="7">
    <location>
        <begin position="6"/>
        <end position="27"/>
    </location>
</feature>
<comment type="subcellular location">
    <subcellularLocation>
        <location evidence="1">Membrane</location>
        <topology evidence="1">Multi-pass membrane protein</topology>
    </subcellularLocation>
</comment>
<keyword evidence="3 7" id="KW-0812">Transmembrane</keyword>
<dbReference type="Pfam" id="PF03741">
    <property type="entry name" value="TerC"/>
    <property type="match status" value="1"/>
</dbReference>
<feature type="transmembrane region" description="Helical" evidence="7">
    <location>
        <begin position="198"/>
        <end position="220"/>
    </location>
</feature>
<feature type="transmembrane region" description="Helical" evidence="7">
    <location>
        <begin position="132"/>
        <end position="149"/>
    </location>
</feature>
<feature type="transmembrane region" description="Helical" evidence="7">
    <location>
        <begin position="226"/>
        <end position="247"/>
    </location>
</feature>